<accession>A0AAE0FJ32</accession>
<keyword evidence="3" id="KW-1185">Reference proteome</keyword>
<dbReference type="AlphaFoldDB" id="A0AAE0FJ32"/>
<organism evidence="2 3">
    <name type="scientific">Cymbomonas tetramitiformis</name>
    <dbReference type="NCBI Taxonomy" id="36881"/>
    <lineage>
        <taxon>Eukaryota</taxon>
        <taxon>Viridiplantae</taxon>
        <taxon>Chlorophyta</taxon>
        <taxon>Pyramimonadophyceae</taxon>
        <taxon>Pyramimonadales</taxon>
        <taxon>Pyramimonadaceae</taxon>
        <taxon>Cymbomonas</taxon>
    </lineage>
</organism>
<feature type="compositionally biased region" description="Basic and acidic residues" evidence="1">
    <location>
        <begin position="160"/>
        <end position="173"/>
    </location>
</feature>
<protein>
    <submittedName>
        <fullName evidence="2">Uncharacterized protein</fullName>
    </submittedName>
</protein>
<proteinExistence type="predicted"/>
<gene>
    <name evidence="2" type="ORF">CYMTET_30325</name>
</gene>
<comment type="caution">
    <text evidence="2">The sequence shown here is derived from an EMBL/GenBank/DDBJ whole genome shotgun (WGS) entry which is preliminary data.</text>
</comment>
<reference evidence="2 3" key="1">
    <citation type="journal article" date="2015" name="Genome Biol. Evol.">
        <title>Comparative Genomics of a Bacterivorous Green Alga Reveals Evolutionary Causalities and Consequences of Phago-Mixotrophic Mode of Nutrition.</title>
        <authorList>
            <person name="Burns J.A."/>
            <person name="Paasch A."/>
            <person name="Narechania A."/>
            <person name="Kim E."/>
        </authorList>
    </citation>
    <scope>NUCLEOTIDE SEQUENCE [LARGE SCALE GENOMIC DNA]</scope>
    <source>
        <strain evidence="2 3">PLY_AMNH</strain>
    </source>
</reference>
<feature type="region of interest" description="Disordered" evidence="1">
    <location>
        <begin position="145"/>
        <end position="173"/>
    </location>
</feature>
<name>A0AAE0FJ32_9CHLO</name>
<dbReference type="Proteomes" id="UP001190700">
    <property type="component" value="Unassembled WGS sequence"/>
</dbReference>
<dbReference type="EMBL" id="LGRX02017462">
    <property type="protein sequence ID" value="KAK3260726.1"/>
    <property type="molecule type" value="Genomic_DNA"/>
</dbReference>
<evidence type="ECO:0000313" key="3">
    <source>
        <dbReference type="Proteomes" id="UP001190700"/>
    </source>
</evidence>
<sequence length="173" mass="19139">MRFHVRNHVNPKHIGGPLERGVRMQQPASKLQQNPRFPSDGKAELELPIIQSATGDVGWTRSSRAEYSKALASTRTARVASSNVKRGAKAESSVTKYARNADISRLKRAEARDSFPENLSCVLLRLEELALHSFGPLHVEVLPLERANSRQKGESGSSEGRPRDVEGCRKSMP</sequence>
<evidence type="ECO:0000256" key="1">
    <source>
        <dbReference type="SAM" id="MobiDB-lite"/>
    </source>
</evidence>
<evidence type="ECO:0000313" key="2">
    <source>
        <dbReference type="EMBL" id="KAK3260726.1"/>
    </source>
</evidence>